<keyword evidence="3" id="KW-1185">Reference proteome</keyword>
<comment type="caution">
    <text evidence="2">The sequence shown here is derived from an EMBL/GenBank/DDBJ whole genome shotgun (WGS) entry which is preliminary data.</text>
</comment>
<dbReference type="Gene3D" id="3.10.180.10">
    <property type="entry name" value="2,3-Dihydroxybiphenyl 1,2-Dioxygenase, domain 1"/>
    <property type="match status" value="1"/>
</dbReference>
<dbReference type="InterPro" id="IPR037523">
    <property type="entry name" value="VOC_core"/>
</dbReference>
<evidence type="ECO:0000313" key="3">
    <source>
        <dbReference type="Proteomes" id="UP001144205"/>
    </source>
</evidence>
<feature type="domain" description="VOC" evidence="1">
    <location>
        <begin position="6"/>
        <end position="120"/>
    </location>
</feature>
<dbReference type="EMBL" id="BROH01000005">
    <property type="protein sequence ID" value="GKY88188.1"/>
    <property type="molecule type" value="Genomic_DNA"/>
</dbReference>
<organism evidence="2 3">
    <name type="scientific">Sinisalibacter aestuarii</name>
    <dbReference type="NCBI Taxonomy" id="2949426"/>
    <lineage>
        <taxon>Bacteria</taxon>
        <taxon>Pseudomonadati</taxon>
        <taxon>Pseudomonadota</taxon>
        <taxon>Alphaproteobacteria</taxon>
        <taxon>Rhodobacterales</taxon>
        <taxon>Roseobacteraceae</taxon>
        <taxon>Sinisalibacter</taxon>
    </lineage>
</organism>
<accession>A0ABQ5LU91</accession>
<dbReference type="InterPro" id="IPR052164">
    <property type="entry name" value="Anthracycline_SecMetBiosynth"/>
</dbReference>
<evidence type="ECO:0000259" key="1">
    <source>
        <dbReference type="PROSITE" id="PS51819"/>
    </source>
</evidence>
<dbReference type="Pfam" id="PF18029">
    <property type="entry name" value="Glyoxalase_6"/>
    <property type="match status" value="1"/>
</dbReference>
<dbReference type="InterPro" id="IPR041581">
    <property type="entry name" value="Glyoxalase_6"/>
</dbReference>
<proteinExistence type="predicted"/>
<dbReference type="PANTHER" id="PTHR33993:SF5">
    <property type="entry name" value="GLYOXALASE"/>
    <property type="match status" value="1"/>
</dbReference>
<dbReference type="PANTHER" id="PTHR33993">
    <property type="entry name" value="GLYOXALASE-RELATED"/>
    <property type="match status" value="1"/>
</dbReference>
<gene>
    <name evidence="2" type="ORF">STA1M1_20570</name>
</gene>
<name>A0ABQ5LU91_9RHOB</name>
<dbReference type="Proteomes" id="UP001144205">
    <property type="component" value="Unassembled WGS sequence"/>
</dbReference>
<dbReference type="SUPFAM" id="SSF54593">
    <property type="entry name" value="Glyoxalase/Bleomycin resistance protein/Dihydroxybiphenyl dioxygenase"/>
    <property type="match status" value="1"/>
</dbReference>
<dbReference type="PROSITE" id="PS51819">
    <property type="entry name" value="VOC"/>
    <property type="match status" value="1"/>
</dbReference>
<protein>
    <submittedName>
        <fullName evidence="2">Glyoxalase</fullName>
    </submittedName>
</protein>
<reference evidence="2" key="1">
    <citation type="journal article" date="2023" name="Int. J. Syst. Evol. Microbiol.">
        <title>Sinisalibacter aestuarii sp. nov., isolated from estuarine sediment of the Arakawa River.</title>
        <authorList>
            <person name="Arafat S.T."/>
            <person name="Hirano S."/>
            <person name="Sato A."/>
            <person name="Takeuchi K."/>
            <person name="Yasuda T."/>
            <person name="Terahara T."/>
            <person name="Hamada M."/>
            <person name="Kobayashi T."/>
        </authorList>
    </citation>
    <scope>NUCLEOTIDE SEQUENCE</scope>
    <source>
        <strain evidence="2">B-399</strain>
    </source>
</reference>
<evidence type="ECO:0000313" key="2">
    <source>
        <dbReference type="EMBL" id="GKY88188.1"/>
    </source>
</evidence>
<sequence length="121" mass="13828">MEKVLGFGGFFFRAKNPALLAEWYRVHLGIDPVPGDYDTPCWTQEAGETVFAPFESVTEYFGKRDRAFMLNFRVRDLDKMIAQLEAAGIEVRPDPDSPYPNGRFAWLNDPEGNPIELWEPA</sequence>
<dbReference type="InterPro" id="IPR029068">
    <property type="entry name" value="Glyas_Bleomycin-R_OHBP_Dase"/>
</dbReference>